<evidence type="ECO:0000313" key="2">
    <source>
        <dbReference type="EMBL" id="CAP25340.1"/>
    </source>
</evidence>
<accession>A8WY82</accession>
<reference evidence="2 3" key="2">
    <citation type="journal article" date="2011" name="PLoS Genet.">
        <title>Caenorhabditis briggsae recombinant inbred line genotypes reveal inter-strain incompatibility and the evolution of recombination.</title>
        <authorList>
            <person name="Ross J.A."/>
            <person name="Koboldt D.C."/>
            <person name="Staisch J.E."/>
            <person name="Chamberlin H.M."/>
            <person name="Gupta B.P."/>
            <person name="Miller R.D."/>
            <person name="Baird S.E."/>
            <person name="Haag E.S."/>
        </authorList>
    </citation>
    <scope>NUCLEOTIDE SEQUENCE [LARGE SCALE GENOMIC DNA]</scope>
    <source>
        <strain evidence="2 3">AF16</strain>
    </source>
</reference>
<keyword evidence="1" id="KW-0732">Signal</keyword>
<dbReference type="GeneID" id="8579878"/>
<dbReference type="InParanoid" id="A8WY82"/>
<dbReference type="CTD" id="8579878"/>
<protein>
    <submittedName>
        <fullName evidence="2">Protein CBG04683</fullName>
    </submittedName>
</protein>
<dbReference type="OMA" id="MPDNDQT"/>
<dbReference type="PANTHER" id="PTHR33272">
    <property type="entry name" value="PROTEIN CBG22877-RELATED"/>
    <property type="match status" value="1"/>
</dbReference>
<dbReference type="KEGG" id="cbr:CBG_04683"/>
<name>A8WY82_CAEBR</name>
<sequence>MYHNLNMFNLSYIFLCALAFSAFAAPIKYPTEEESRAELTAAGMTQASIDGLDALTKRFTSGFPLVQSNKEATDKFIAEYTTDAQNFIKSMPDNDQTIYNNYLKKYGLA</sequence>
<dbReference type="Proteomes" id="UP000008549">
    <property type="component" value="Unassembled WGS sequence"/>
</dbReference>
<dbReference type="AlphaFoldDB" id="A8WY82"/>
<proteinExistence type="predicted"/>
<reference evidence="2 3" key="1">
    <citation type="journal article" date="2003" name="PLoS Biol.">
        <title>The genome sequence of Caenorhabditis briggsae: a platform for comparative genomics.</title>
        <authorList>
            <person name="Stein L.D."/>
            <person name="Bao Z."/>
            <person name="Blasiar D."/>
            <person name="Blumenthal T."/>
            <person name="Brent M.R."/>
            <person name="Chen N."/>
            <person name="Chinwalla A."/>
            <person name="Clarke L."/>
            <person name="Clee C."/>
            <person name="Coghlan A."/>
            <person name="Coulson A."/>
            <person name="D'Eustachio P."/>
            <person name="Fitch D.H."/>
            <person name="Fulton L.A."/>
            <person name="Fulton R.E."/>
            <person name="Griffiths-Jones S."/>
            <person name="Harris T.W."/>
            <person name="Hillier L.W."/>
            <person name="Kamath R."/>
            <person name="Kuwabara P.E."/>
            <person name="Mardis E.R."/>
            <person name="Marra M.A."/>
            <person name="Miner T.L."/>
            <person name="Minx P."/>
            <person name="Mullikin J.C."/>
            <person name="Plumb R.W."/>
            <person name="Rogers J."/>
            <person name="Schein J.E."/>
            <person name="Sohrmann M."/>
            <person name="Spieth J."/>
            <person name="Stajich J.E."/>
            <person name="Wei C."/>
            <person name="Willey D."/>
            <person name="Wilson R.K."/>
            <person name="Durbin R."/>
            <person name="Waterston R.H."/>
        </authorList>
    </citation>
    <scope>NUCLEOTIDE SEQUENCE [LARGE SCALE GENOMIC DNA]</scope>
    <source>
        <strain evidence="2 3">AF16</strain>
    </source>
</reference>
<evidence type="ECO:0000313" key="3">
    <source>
        <dbReference type="Proteomes" id="UP000008549"/>
    </source>
</evidence>
<dbReference type="InterPro" id="IPR027913">
    <property type="entry name" value="DUF4473"/>
</dbReference>
<evidence type="ECO:0000313" key="4">
    <source>
        <dbReference type="WormBase" id="CBG04683"/>
    </source>
</evidence>
<evidence type="ECO:0000256" key="1">
    <source>
        <dbReference type="SAM" id="SignalP"/>
    </source>
</evidence>
<feature type="chain" id="PRO_5002729682" evidence="1">
    <location>
        <begin position="25"/>
        <end position="109"/>
    </location>
</feature>
<dbReference type="Pfam" id="PF14747">
    <property type="entry name" value="DUF4473"/>
    <property type="match status" value="1"/>
</dbReference>
<organism evidence="2 3">
    <name type="scientific">Caenorhabditis briggsae</name>
    <dbReference type="NCBI Taxonomy" id="6238"/>
    <lineage>
        <taxon>Eukaryota</taxon>
        <taxon>Metazoa</taxon>
        <taxon>Ecdysozoa</taxon>
        <taxon>Nematoda</taxon>
        <taxon>Chromadorea</taxon>
        <taxon>Rhabditida</taxon>
        <taxon>Rhabditina</taxon>
        <taxon>Rhabditomorpha</taxon>
        <taxon>Rhabditoidea</taxon>
        <taxon>Rhabditidae</taxon>
        <taxon>Peloderinae</taxon>
        <taxon>Caenorhabditis</taxon>
    </lineage>
</organism>
<dbReference type="EMBL" id="HE601135">
    <property type="protein sequence ID" value="CAP25340.1"/>
    <property type="molecule type" value="Genomic_DNA"/>
</dbReference>
<dbReference type="FunCoup" id="A8WY82">
    <property type="interactions" value="775"/>
</dbReference>
<dbReference type="eggNOG" id="ENOG502TIFA">
    <property type="taxonomic scope" value="Eukaryota"/>
</dbReference>
<gene>
    <name evidence="2 4" type="ORF">CBG04683</name>
    <name evidence="2" type="ORF">CBG_04683</name>
</gene>
<feature type="signal peptide" evidence="1">
    <location>
        <begin position="1"/>
        <end position="24"/>
    </location>
</feature>
<dbReference type="HOGENOM" id="CLU_179530_0_0_1"/>
<dbReference type="WormBase" id="CBG04683">
    <property type="protein sequence ID" value="CBP39037"/>
    <property type="gene ID" value="WBGene00027309"/>
</dbReference>
<dbReference type="PANTHER" id="PTHR33272:SF3">
    <property type="entry name" value="DUF148 DOMAIN-CONTAINING PROTEIN-RELATED"/>
    <property type="match status" value="1"/>
</dbReference>
<keyword evidence="3" id="KW-1185">Reference proteome</keyword>
<dbReference type="RefSeq" id="XP_002637881.1">
    <property type="nucleotide sequence ID" value="XM_002637835.1"/>
</dbReference>